<accession>A0ABW4IJX2</accession>
<comment type="caution">
    <text evidence="2">The sequence shown here is derived from an EMBL/GenBank/DDBJ whole genome shotgun (WGS) entry which is preliminary data.</text>
</comment>
<sequence length="127" mass="13726">MHAYDVPRRPSPQPIPAARSAQDLSDGSSATPIYDALYAEYVRSFRACPGDRSGEEDLGFVAFSHPSHRTGSYGAGTYGTRHTPQHAVGRQTAPHEQTATATLWEQVARQATGHHLPALPPAPRRGL</sequence>
<evidence type="ECO:0000313" key="3">
    <source>
        <dbReference type="Proteomes" id="UP001597261"/>
    </source>
</evidence>
<dbReference type="RefSeq" id="WP_381076977.1">
    <property type="nucleotide sequence ID" value="NZ_JBHUDX010000002.1"/>
</dbReference>
<reference evidence="3" key="1">
    <citation type="journal article" date="2019" name="Int. J. Syst. Evol. Microbiol.">
        <title>The Global Catalogue of Microorganisms (GCM) 10K type strain sequencing project: providing services to taxonomists for standard genome sequencing and annotation.</title>
        <authorList>
            <consortium name="The Broad Institute Genomics Platform"/>
            <consortium name="The Broad Institute Genome Sequencing Center for Infectious Disease"/>
            <person name="Wu L."/>
            <person name="Ma J."/>
        </authorList>
    </citation>
    <scope>NUCLEOTIDE SEQUENCE [LARGE SCALE GENOMIC DNA]</scope>
    <source>
        <strain evidence="3">CGMCC 1.12470</strain>
    </source>
</reference>
<evidence type="ECO:0000313" key="2">
    <source>
        <dbReference type="EMBL" id="MFD1656803.1"/>
    </source>
</evidence>
<feature type="region of interest" description="Disordered" evidence="1">
    <location>
        <begin position="1"/>
        <end position="29"/>
    </location>
</feature>
<protein>
    <submittedName>
        <fullName evidence="2">Uncharacterized protein</fullName>
    </submittedName>
</protein>
<gene>
    <name evidence="2" type="ORF">ACFSL4_00785</name>
</gene>
<name>A0ABW4IJX2_9ACTN</name>
<dbReference type="EMBL" id="JBHUDX010000002">
    <property type="protein sequence ID" value="MFD1656803.1"/>
    <property type="molecule type" value="Genomic_DNA"/>
</dbReference>
<feature type="region of interest" description="Disordered" evidence="1">
    <location>
        <begin position="72"/>
        <end position="98"/>
    </location>
</feature>
<organism evidence="2 3">
    <name type="scientific">Streptomyces caeni</name>
    <dbReference type="NCBI Taxonomy" id="2307231"/>
    <lineage>
        <taxon>Bacteria</taxon>
        <taxon>Bacillati</taxon>
        <taxon>Actinomycetota</taxon>
        <taxon>Actinomycetes</taxon>
        <taxon>Kitasatosporales</taxon>
        <taxon>Streptomycetaceae</taxon>
        <taxon>Streptomyces</taxon>
    </lineage>
</organism>
<dbReference type="Proteomes" id="UP001597261">
    <property type="component" value="Unassembled WGS sequence"/>
</dbReference>
<keyword evidence="3" id="KW-1185">Reference proteome</keyword>
<proteinExistence type="predicted"/>
<evidence type="ECO:0000256" key="1">
    <source>
        <dbReference type="SAM" id="MobiDB-lite"/>
    </source>
</evidence>